<dbReference type="Pfam" id="PF00392">
    <property type="entry name" value="GntR"/>
    <property type="match status" value="1"/>
</dbReference>
<name>A0ABW4Z9R4_9BACT</name>
<keyword evidence="1" id="KW-0805">Transcription regulation</keyword>
<reference evidence="6" key="1">
    <citation type="journal article" date="2019" name="Int. J. Syst. Evol. Microbiol.">
        <title>The Global Catalogue of Microorganisms (GCM) 10K type strain sequencing project: providing services to taxonomists for standard genome sequencing and annotation.</title>
        <authorList>
            <consortium name="The Broad Institute Genomics Platform"/>
            <consortium name="The Broad Institute Genome Sequencing Center for Infectious Disease"/>
            <person name="Wu L."/>
            <person name="Ma J."/>
        </authorList>
    </citation>
    <scope>NUCLEOTIDE SEQUENCE [LARGE SCALE GENOMIC DNA]</scope>
    <source>
        <strain evidence="6">CCUG 57942</strain>
    </source>
</reference>
<evidence type="ECO:0000256" key="3">
    <source>
        <dbReference type="ARBA" id="ARBA00023163"/>
    </source>
</evidence>
<sequence>MMKGSRYHQQPSAHASPVPTVYKAELVVAELKKRINEANWSEYLPSERKLSADLGVSRPILRDALAILEAENWIARHPNGRPVIHKTKQNKLTHLTP</sequence>
<proteinExistence type="predicted"/>
<keyword evidence="3" id="KW-0804">Transcription</keyword>
<comment type="caution">
    <text evidence="5">The sequence shown here is derived from an EMBL/GenBank/DDBJ whole genome shotgun (WGS) entry which is preliminary data.</text>
</comment>
<evidence type="ECO:0000256" key="2">
    <source>
        <dbReference type="ARBA" id="ARBA00023125"/>
    </source>
</evidence>
<protein>
    <submittedName>
        <fullName evidence="5">FadR/GntR family transcriptional regulator</fullName>
    </submittedName>
</protein>
<keyword evidence="2" id="KW-0238">DNA-binding</keyword>
<dbReference type="InterPro" id="IPR036388">
    <property type="entry name" value="WH-like_DNA-bd_sf"/>
</dbReference>
<evidence type="ECO:0000256" key="1">
    <source>
        <dbReference type="ARBA" id="ARBA00023015"/>
    </source>
</evidence>
<dbReference type="RefSeq" id="WP_377086678.1">
    <property type="nucleotide sequence ID" value="NZ_JBHSJL010000014.1"/>
</dbReference>
<dbReference type="InterPro" id="IPR000524">
    <property type="entry name" value="Tscrpt_reg_HTH_GntR"/>
</dbReference>
<feature type="domain" description="HTH gntR-type" evidence="4">
    <location>
        <begin position="27"/>
        <end position="84"/>
    </location>
</feature>
<accession>A0ABW4Z9R4</accession>
<evidence type="ECO:0000313" key="6">
    <source>
        <dbReference type="Proteomes" id="UP001597389"/>
    </source>
</evidence>
<evidence type="ECO:0000313" key="5">
    <source>
        <dbReference type="EMBL" id="MFD2158556.1"/>
    </source>
</evidence>
<dbReference type="PRINTS" id="PR00035">
    <property type="entry name" value="HTHGNTR"/>
</dbReference>
<gene>
    <name evidence="5" type="ORF">ACFSW8_06575</name>
</gene>
<evidence type="ECO:0000259" key="4">
    <source>
        <dbReference type="SMART" id="SM00345"/>
    </source>
</evidence>
<dbReference type="InterPro" id="IPR036390">
    <property type="entry name" value="WH_DNA-bd_sf"/>
</dbReference>
<organism evidence="5 6">
    <name type="scientific">Rubritalea tangerina</name>
    <dbReference type="NCBI Taxonomy" id="430798"/>
    <lineage>
        <taxon>Bacteria</taxon>
        <taxon>Pseudomonadati</taxon>
        <taxon>Verrucomicrobiota</taxon>
        <taxon>Verrucomicrobiia</taxon>
        <taxon>Verrucomicrobiales</taxon>
        <taxon>Rubritaleaceae</taxon>
        <taxon>Rubritalea</taxon>
    </lineage>
</organism>
<keyword evidence="6" id="KW-1185">Reference proteome</keyword>
<dbReference type="EMBL" id="JBHUJB010000028">
    <property type="protein sequence ID" value="MFD2158556.1"/>
    <property type="molecule type" value="Genomic_DNA"/>
</dbReference>
<dbReference type="SMART" id="SM00345">
    <property type="entry name" value="HTH_GNTR"/>
    <property type="match status" value="1"/>
</dbReference>
<dbReference type="SUPFAM" id="SSF46785">
    <property type="entry name" value="Winged helix' DNA-binding domain"/>
    <property type="match status" value="1"/>
</dbReference>
<dbReference type="Proteomes" id="UP001597389">
    <property type="component" value="Unassembled WGS sequence"/>
</dbReference>
<dbReference type="Gene3D" id="1.10.10.10">
    <property type="entry name" value="Winged helix-like DNA-binding domain superfamily/Winged helix DNA-binding domain"/>
    <property type="match status" value="1"/>
</dbReference>